<evidence type="ECO:0000313" key="2">
    <source>
        <dbReference type="Proteomes" id="UP000269412"/>
    </source>
</evidence>
<reference evidence="1 2" key="1">
    <citation type="submission" date="2018-10" db="EMBL/GenBank/DDBJ databases">
        <title>Genomic Encyclopedia of Archaeal and Bacterial Type Strains, Phase II (KMG-II): from individual species to whole genera.</title>
        <authorList>
            <person name="Goeker M."/>
        </authorList>
    </citation>
    <scope>NUCLEOTIDE SEQUENCE [LARGE SCALE GENOMIC DNA]</scope>
    <source>
        <strain evidence="1 2">DSM 25230</strain>
    </source>
</reference>
<dbReference type="AlphaFoldDB" id="A0A495EFD2"/>
<dbReference type="OrthoDB" id="3196946at2"/>
<gene>
    <name evidence="1" type="ORF">CLV91_1325</name>
</gene>
<dbReference type="EMBL" id="RBIQ01000007">
    <property type="protein sequence ID" value="RKR15243.1"/>
    <property type="molecule type" value="Genomic_DNA"/>
</dbReference>
<keyword evidence="2" id="KW-1185">Reference proteome</keyword>
<name>A0A495EFD2_9FLAO</name>
<protein>
    <submittedName>
        <fullName evidence="1">Uncharacterized protein</fullName>
    </submittedName>
</protein>
<dbReference type="RefSeq" id="WP_121065157.1">
    <property type="nucleotide sequence ID" value="NZ_RBIQ01000007.1"/>
</dbReference>
<organism evidence="1 2">
    <name type="scientific">Maribacter vaceletii</name>
    <dbReference type="NCBI Taxonomy" id="1206816"/>
    <lineage>
        <taxon>Bacteria</taxon>
        <taxon>Pseudomonadati</taxon>
        <taxon>Bacteroidota</taxon>
        <taxon>Flavobacteriia</taxon>
        <taxon>Flavobacteriales</taxon>
        <taxon>Flavobacteriaceae</taxon>
        <taxon>Maribacter</taxon>
    </lineage>
</organism>
<sequence>MNPILKKFADILCGTLDNKAQIEAEISERKQIHPYAKHVTDICDHRIINRPEGHPGIYILEESYYIKPGQSETEIKPLFFYITAKGENSALLHSMQVPLHMKPEEVINANDDLVFDFNELEMRPWGPAEYTWHEDKQCFTVDHEDPIGPGMTFRLTETLKQGELFVMEQVKKDGVKLTPYDTPIHYIKI</sequence>
<evidence type="ECO:0000313" key="1">
    <source>
        <dbReference type="EMBL" id="RKR15243.1"/>
    </source>
</evidence>
<accession>A0A495EFD2</accession>
<comment type="caution">
    <text evidence="1">The sequence shown here is derived from an EMBL/GenBank/DDBJ whole genome shotgun (WGS) entry which is preliminary data.</text>
</comment>
<dbReference type="Proteomes" id="UP000269412">
    <property type="component" value="Unassembled WGS sequence"/>
</dbReference>
<proteinExistence type="predicted"/>